<keyword evidence="3" id="KW-1185">Reference proteome</keyword>
<accession>A0A8J3IHJ3</accession>
<comment type="caution">
    <text evidence="2">The sequence shown here is derived from an EMBL/GenBank/DDBJ whole genome shotgun (WGS) entry which is preliminary data.</text>
</comment>
<dbReference type="InterPro" id="IPR023100">
    <property type="entry name" value="D-aminoacylase_insert_dom_sf"/>
</dbReference>
<evidence type="ECO:0000259" key="1">
    <source>
        <dbReference type="Pfam" id="PF07969"/>
    </source>
</evidence>
<proteinExistence type="predicted"/>
<protein>
    <submittedName>
        <fullName evidence="2">Aminoacylase</fullName>
    </submittedName>
</protein>
<feature type="domain" description="Amidohydrolase 3" evidence="1">
    <location>
        <begin position="45"/>
        <end position="503"/>
    </location>
</feature>
<sequence>MYDLLIRHARVVDGSGGPAFTADVGIVGERIVALNASLSEEATHIIDAAGQVLAPGFVDAHTHDDLAILRRSTVPPKVCQGITTVVIGNCGFGLAPMVPEYAGVVQDYSAAVLGKDNQPWSWRTMGAFLQTLRATPKGLNVSALLAHGPLRVAAMGFERRPATEQEITTQEDLVAEAMQEGAAGMSLGLVYIPGAYTPTSELVRLARVVGRYNGVLAAHMRNEGDNCLDSIREMLTIAEQAEVAVHLSHLKMIGRKNWGTINQALNLIADARVRGLDVTADMYPYTAGSTTITQLLPSWMFEGGTNRMIERLRDPAIQQRLRQDYQHNEPDWERIFLSAVQQEQFKSLEGLNMLQAAEQLGKTPLEALFFLIIEEKGQISIITFTMDERDVDLVAQSSFAMIGSDGLPILTGKPHPRLYGTFPRFIERYVRELGVLTLEEAIHRTSALPAQRFRLKDRGIIAENKVADLVLFDPATIHDKATYNEPRVYPDGIAAVIVSGQPLVLGQQLQQTFPGQLITPA</sequence>
<dbReference type="Gene3D" id="3.30.1490.130">
    <property type="entry name" value="D-aminoacylase. Domain 3"/>
    <property type="match status" value="1"/>
</dbReference>
<name>A0A8J3IHJ3_9CHLR</name>
<dbReference type="SUPFAM" id="SSF51338">
    <property type="entry name" value="Composite domain of metallo-dependent hydrolases"/>
    <property type="match status" value="1"/>
</dbReference>
<dbReference type="InterPro" id="IPR011059">
    <property type="entry name" value="Metal-dep_hydrolase_composite"/>
</dbReference>
<evidence type="ECO:0000313" key="2">
    <source>
        <dbReference type="EMBL" id="GHO94676.1"/>
    </source>
</evidence>
<dbReference type="InterPro" id="IPR032466">
    <property type="entry name" value="Metal_Hydrolase"/>
</dbReference>
<dbReference type="InterPro" id="IPR013108">
    <property type="entry name" value="Amidohydro_3"/>
</dbReference>
<reference evidence="2" key="1">
    <citation type="submission" date="2020-10" db="EMBL/GenBank/DDBJ databases">
        <title>Taxonomic study of unclassified bacteria belonging to the class Ktedonobacteria.</title>
        <authorList>
            <person name="Yabe S."/>
            <person name="Wang C.M."/>
            <person name="Zheng Y."/>
            <person name="Sakai Y."/>
            <person name="Cavaletti L."/>
            <person name="Monciardini P."/>
            <person name="Donadio S."/>
        </authorList>
    </citation>
    <scope>NUCLEOTIDE SEQUENCE</scope>
    <source>
        <strain evidence="2">ID150040</strain>
    </source>
</reference>
<dbReference type="PANTHER" id="PTHR11647:SF1">
    <property type="entry name" value="COLLAPSIN RESPONSE MEDIATOR PROTEIN"/>
    <property type="match status" value="1"/>
</dbReference>
<dbReference type="Gene3D" id="2.30.40.10">
    <property type="entry name" value="Urease, subunit C, domain 1"/>
    <property type="match status" value="1"/>
</dbReference>
<dbReference type="RefSeq" id="WP_220205390.1">
    <property type="nucleotide sequence ID" value="NZ_BNJK01000001.1"/>
</dbReference>
<dbReference type="PANTHER" id="PTHR11647">
    <property type="entry name" value="HYDRANTOINASE/DIHYDROPYRIMIDINASE FAMILY MEMBER"/>
    <property type="match status" value="1"/>
</dbReference>
<evidence type="ECO:0000313" key="3">
    <source>
        <dbReference type="Proteomes" id="UP000597444"/>
    </source>
</evidence>
<dbReference type="SUPFAM" id="SSF51556">
    <property type="entry name" value="Metallo-dependent hydrolases"/>
    <property type="match status" value="1"/>
</dbReference>
<dbReference type="CDD" id="cd01297">
    <property type="entry name" value="D-aminoacylase"/>
    <property type="match status" value="1"/>
</dbReference>
<gene>
    <name evidence="2" type="ORF">KSF_047240</name>
</gene>
<dbReference type="AlphaFoldDB" id="A0A8J3IHJ3"/>
<dbReference type="EMBL" id="BNJK01000001">
    <property type="protein sequence ID" value="GHO94676.1"/>
    <property type="molecule type" value="Genomic_DNA"/>
</dbReference>
<dbReference type="Gene3D" id="3.20.20.140">
    <property type="entry name" value="Metal-dependent hydrolases"/>
    <property type="match status" value="1"/>
</dbReference>
<dbReference type="Pfam" id="PF07969">
    <property type="entry name" value="Amidohydro_3"/>
    <property type="match status" value="1"/>
</dbReference>
<organism evidence="2 3">
    <name type="scientific">Reticulibacter mediterranei</name>
    <dbReference type="NCBI Taxonomy" id="2778369"/>
    <lineage>
        <taxon>Bacteria</taxon>
        <taxon>Bacillati</taxon>
        <taxon>Chloroflexota</taxon>
        <taxon>Ktedonobacteria</taxon>
        <taxon>Ktedonobacterales</taxon>
        <taxon>Reticulibacteraceae</taxon>
        <taxon>Reticulibacter</taxon>
    </lineage>
</organism>
<dbReference type="InterPro" id="IPR050378">
    <property type="entry name" value="Metallo-dep_Hydrolases_sf"/>
</dbReference>
<dbReference type="Proteomes" id="UP000597444">
    <property type="component" value="Unassembled WGS sequence"/>
</dbReference>
<dbReference type="GO" id="GO:0016811">
    <property type="term" value="F:hydrolase activity, acting on carbon-nitrogen (but not peptide) bonds, in linear amides"/>
    <property type="evidence" value="ECO:0007669"/>
    <property type="project" value="InterPro"/>
</dbReference>